<evidence type="ECO:0000259" key="20">
    <source>
        <dbReference type="PROSITE" id="PS50894"/>
    </source>
</evidence>
<keyword evidence="6 14" id="KW-0812">Transmembrane</keyword>
<dbReference type="InterPro" id="IPR003661">
    <property type="entry name" value="HisK_dim/P_dom"/>
</dbReference>
<dbReference type="SUPFAM" id="SSF47384">
    <property type="entry name" value="Homodimeric domain of signal transducing histidine kinase"/>
    <property type="match status" value="1"/>
</dbReference>
<dbReference type="Gene3D" id="1.10.287.130">
    <property type="match status" value="1"/>
</dbReference>
<dbReference type="Gene3D" id="1.20.120.160">
    <property type="entry name" value="HPT domain"/>
    <property type="match status" value="1"/>
</dbReference>
<dbReference type="SMART" id="SM00388">
    <property type="entry name" value="HisKA"/>
    <property type="match status" value="1"/>
</dbReference>
<protein>
    <recommendedName>
        <fullName evidence="3">histidine kinase</fullName>
        <ecNumber evidence="3">2.7.13.3</ecNumber>
    </recommendedName>
</protein>
<dbReference type="InterPro" id="IPR001610">
    <property type="entry name" value="PAC"/>
</dbReference>
<dbReference type="InterPro" id="IPR006189">
    <property type="entry name" value="CHASE_dom"/>
</dbReference>
<evidence type="ECO:0000256" key="12">
    <source>
        <dbReference type="PROSITE-ProRule" id="PRU00110"/>
    </source>
</evidence>
<dbReference type="PROSITE" id="PS50110">
    <property type="entry name" value="RESPONSE_REGULATORY"/>
    <property type="match status" value="2"/>
</dbReference>
<feature type="domain" description="Response regulatory" evidence="16">
    <location>
        <begin position="1066"/>
        <end position="1188"/>
    </location>
</feature>
<dbReference type="PROSITE" id="PS50113">
    <property type="entry name" value="PAC"/>
    <property type="match status" value="1"/>
</dbReference>
<feature type="transmembrane region" description="Helical" evidence="14">
    <location>
        <begin position="50"/>
        <end position="79"/>
    </location>
</feature>
<evidence type="ECO:0000259" key="15">
    <source>
        <dbReference type="PROSITE" id="PS50109"/>
    </source>
</evidence>
<evidence type="ECO:0000256" key="9">
    <source>
        <dbReference type="ARBA" id="ARBA00022989"/>
    </source>
</evidence>
<dbReference type="InterPro" id="IPR036641">
    <property type="entry name" value="HPT_dom_sf"/>
</dbReference>
<name>A0ABS5XE76_9GAMM</name>
<reference evidence="21 22" key="1">
    <citation type="submission" date="2021-04" db="EMBL/GenBank/DDBJ databases">
        <title>Pseudomonas boanensis sp. nov., a bacterium isolated from river water used for household purposes in Boane District, Mozambique.</title>
        <authorList>
            <person name="Nicklasson M."/>
            <person name="Martin-Rodriguez A.J."/>
            <person name="Thorell K."/>
            <person name="Neves L."/>
            <person name="Mussagy A."/>
            <person name="Rydberg H.A."/>
            <person name="Hernroth B."/>
            <person name="Svensson-Stadler L."/>
            <person name="Sjoling A."/>
        </authorList>
    </citation>
    <scope>NUCLEOTIDE SEQUENCE [LARGE SCALE GENOMIC DNA]</scope>
    <source>
        <strain evidence="21 22">DB1</strain>
    </source>
</reference>
<dbReference type="InterPro" id="IPR005467">
    <property type="entry name" value="His_kinase_dom"/>
</dbReference>
<dbReference type="InterPro" id="IPR001789">
    <property type="entry name" value="Sig_transdc_resp-reg_receiver"/>
</dbReference>
<evidence type="ECO:0000256" key="5">
    <source>
        <dbReference type="ARBA" id="ARBA00022553"/>
    </source>
</evidence>
<evidence type="ECO:0000256" key="14">
    <source>
        <dbReference type="SAM" id="Phobius"/>
    </source>
</evidence>
<feature type="domain" description="Histidine kinase" evidence="15">
    <location>
        <begin position="825"/>
        <end position="1046"/>
    </location>
</feature>
<dbReference type="NCBIfam" id="TIGR00229">
    <property type="entry name" value="sensory_box"/>
    <property type="match status" value="1"/>
</dbReference>
<dbReference type="Gene3D" id="3.30.450.350">
    <property type="entry name" value="CHASE domain"/>
    <property type="match status" value="1"/>
</dbReference>
<feature type="transmembrane region" description="Helical" evidence="14">
    <location>
        <begin position="199"/>
        <end position="217"/>
    </location>
</feature>
<feature type="transmembrane region" description="Helical" evidence="14">
    <location>
        <begin position="164"/>
        <end position="187"/>
    </location>
</feature>
<feature type="transmembrane region" description="Helical" evidence="14">
    <location>
        <begin position="252"/>
        <end position="270"/>
    </location>
</feature>
<dbReference type="InterPro" id="IPR036097">
    <property type="entry name" value="HisK_dim/P_sf"/>
</dbReference>
<dbReference type="Gene3D" id="3.40.50.2300">
    <property type="match status" value="2"/>
</dbReference>
<dbReference type="SMART" id="SM00448">
    <property type="entry name" value="REC"/>
    <property type="match status" value="2"/>
</dbReference>
<dbReference type="Pfam" id="PF00072">
    <property type="entry name" value="Response_reg"/>
    <property type="match status" value="2"/>
</dbReference>
<dbReference type="InterPro" id="IPR036890">
    <property type="entry name" value="HATPase_C_sf"/>
</dbReference>
<dbReference type="InterPro" id="IPR042240">
    <property type="entry name" value="CHASE_sf"/>
</dbReference>
<dbReference type="CDD" id="cd00130">
    <property type="entry name" value="PAS"/>
    <property type="match status" value="1"/>
</dbReference>
<dbReference type="SMART" id="SM01079">
    <property type="entry name" value="CHASE"/>
    <property type="match status" value="1"/>
</dbReference>
<dbReference type="PANTHER" id="PTHR45339:SF1">
    <property type="entry name" value="HYBRID SIGNAL TRANSDUCTION HISTIDINE KINASE J"/>
    <property type="match status" value="1"/>
</dbReference>
<feature type="domain" description="CHASE" evidence="19">
    <location>
        <begin position="385"/>
        <end position="608"/>
    </location>
</feature>
<evidence type="ECO:0000256" key="6">
    <source>
        <dbReference type="ARBA" id="ARBA00022692"/>
    </source>
</evidence>
<evidence type="ECO:0000256" key="13">
    <source>
        <dbReference type="PROSITE-ProRule" id="PRU00169"/>
    </source>
</evidence>
<dbReference type="Proteomes" id="UP001519667">
    <property type="component" value="Unassembled WGS sequence"/>
</dbReference>
<evidence type="ECO:0000259" key="18">
    <source>
        <dbReference type="PROSITE" id="PS50113"/>
    </source>
</evidence>
<feature type="modified residue" description="4-aspartylphosphate" evidence="13">
    <location>
        <position position="1266"/>
    </location>
</feature>
<dbReference type="InterPro" id="IPR000014">
    <property type="entry name" value="PAS"/>
</dbReference>
<feature type="domain" description="HPt" evidence="20">
    <location>
        <begin position="1373"/>
        <end position="1469"/>
    </location>
</feature>
<dbReference type="SUPFAM" id="SSF47226">
    <property type="entry name" value="Histidine-containing phosphotransfer domain, HPT domain"/>
    <property type="match status" value="1"/>
</dbReference>
<dbReference type="Pfam" id="PF05231">
    <property type="entry name" value="MASE1"/>
    <property type="match status" value="1"/>
</dbReference>
<dbReference type="CDD" id="cd00082">
    <property type="entry name" value="HisKA"/>
    <property type="match status" value="1"/>
</dbReference>
<dbReference type="PANTHER" id="PTHR45339">
    <property type="entry name" value="HYBRID SIGNAL TRANSDUCTION HISTIDINE KINASE J"/>
    <property type="match status" value="1"/>
</dbReference>
<sequence length="1556" mass="168800">MRHDALRPTTHVQWLVTLLALAGIYYAAARLGLVLAFANTNASPVWPPSGIAFAALLLFGYRVWPGITIGAFAANFAVFAANHVAAGSTSIVVSLAIAIGNTLEAVIGCYLLHAWVKSEHFLATPLSVAQFVLITLLMCTVSAGVGTSSLILSGIAPEAAHTVIFTTWWLGDTAGIVMLTPLLVSWAARFGPPGPARSAVEIALSALALALVLLVLFGQRLPSDAGNRALVYLLLPAIAWTAYRYGLRGVTVVLLLVTGSAVWSTTQGYGPFATGTLNESLLTLEVFIALASVTGLVLAADLAERAKALRGTLGTVPFRQVRPQWLALLISLGLTVLAWHFVASGTQAQAHDRFEFLVSDVQQRIDERLKAYEQVLRSGQGLFRASTSVEREEWREFVLAQHLAQSYPGIQGIGYAKRFTPGQKAALEDSVRGEGFPDFRVWPVGEREEYTSVLFLEPFTGRNLRAFGFDMLTEPVRRTALAQARDSGRAALSGKVRLVQETDNDVQTGALLYLPIYRKGAPLATPVERSQALEGFVYSAFRMNDFMAGTLGMNTAEIAVQIFDGNETTESALMYSSGSLSPEQQAEYPNPLTRQTPISLAEHQWTLKVTTLPAFETSIDRQKSIVVLVGGSLISLLLFFVVRNLTTLREDAKALAEQLTVAFTESEIRFGTLVNAASEFAIIATDVRGTIKVFSTGAEQMLGYRDVDLVNQQTPSVFHDREEVEARGAELSQVLGSSVTGFDVLVAMARQGRAETHEWTYVRQDGSRLPVQLTVTAVRDSADEIMGFLCIAKNISHEKEAAQQLRNAMERAEDASRAKSDFVASMSHEIRTPMNAVLGITQLLSSTPLSADQRKYLQMLRGAGESLLTILNDVLDFSKLEAGHLAIAPVPFRLDDVLSALATVMSVNAAHKDLELVIGVEPDVPVAFIGDAQRLQQVLVNLVGNAIKFTEHGEVALLVQSVGADAETVSLCFRVRDTGIGITAEQQARLFAPFTQADSSIARRFGGTGLGLAISKQLVSLMGGTITVDSTVGTGSEFRVVLPLVRQQRPATEDTTRSRSSVGDLRILVVDDNPTSLDYLCKAIAGWHWQVDGVASGKQAVERVRTQAQRGEFYDVVIADWQMPEMDGLGTVQDIRALLPMRAIPAIVMVSAFDHSTLTQAPESADIDAVLIKPVTSSNLFDTLHEVQAARMDPKISDHPDTVNSASSNPLQGVRLLLVEDNSLNQFVAKRMLEHAGAIVEVADNGQQAVDRLRADPQRYQLVLMDVHMPVMDGFIATRVIRNELRLELPILAISAGVLNYEREQCASAGMDGFIAKPVDDEQMLATIRQHLRPANQAANALTPSRPAMAPPRQIETLEVFDVGPLLSVGKVDQAYLDTLIALIRRAVANGLTPISDAHLAWQEGRNPDAARLFHTLRGSLGTLGAQSFAATALQIEQAINDNDRARVDALFPVVTRNLEATLRAAKLWLARQAASETSEHVPSDCDLAQITQLYALLQQQNLDACQLYNRMRPSLLAELGSNDLTVLDLAMDQLDFQGALAVIQPMLQTMARPVA</sequence>
<dbReference type="InterPro" id="IPR003594">
    <property type="entry name" value="HATPase_dom"/>
</dbReference>
<dbReference type="Gene3D" id="3.30.565.10">
    <property type="entry name" value="Histidine kinase-like ATPase, C-terminal domain"/>
    <property type="match status" value="1"/>
</dbReference>
<evidence type="ECO:0000256" key="10">
    <source>
        <dbReference type="ARBA" id="ARBA00023012"/>
    </source>
</evidence>
<dbReference type="Pfam" id="PF00512">
    <property type="entry name" value="HisKA"/>
    <property type="match status" value="1"/>
</dbReference>
<dbReference type="InterPro" id="IPR007895">
    <property type="entry name" value="MASE1"/>
</dbReference>
<feature type="domain" description="Response regulatory" evidence="16">
    <location>
        <begin position="1215"/>
        <end position="1332"/>
    </location>
</feature>
<dbReference type="SMART" id="SM00387">
    <property type="entry name" value="HATPase_c"/>
    <property type="match status" value="1"/>
</dbReference>
<feature type="domain" description="PAC" evidence="18">
    <location>
        <begin position="755"/>
        <end position="807"/>
    </location>
</feature>
<feature type="transmembrane region" description="Helical" evidence="14">
    <location>
        <begin position="323"/>
        <end position="343"/>
    </location>
</feature>
<dbReference type="Pfam" id="PF03924">
    <property type="entry name" value="CHASE"/>
    <property type="match status" value="1"/>
</dbReference>
<accession>A0ABS5XE76</accession>
<evidence type="ECO:0000256" key="7">
    <source>
        <dbReference type="ARBA" id="ARBA00022741"/>
    </source>
</evidence>
<dbReference type="InterPro" id="IPR011006">
    <property type="entry name" value="CheY-like_superfamily"/>
</dbReference>
<evidence type="ECO:0000256" key="3">
    <source>
        <dbReference type="ARBA" id="ARBA00012438"/>
    </source>
</evidence>
<keyword evidence="22" id="KW-1185">Reference proteome</keyword>
<dbReference type="Pfam" id="PF02518">
    <property type="entry name" value="HATPase_c"/>
    <property type="match status" value="1"/>
</dbReference>
<dbReference type="PRINTS" id="PR00344">
    <property type="entry name" value="BCTRLSENSOR"/>
</dbReference>
<feature type="transmembrane region" description="Helical" evidence="14">
    <location>
        <begin position="282"/>
        <end position="303"/>
    </location>
</feature>
<dbReference type="PROSITE" id="PS50109">
    <property type="entry name" value="HIS_KIN"/>
    <property type="match status" value="1"/>
</dbReference>
<comment type="catalytic activity">
    <reaction evidence="1">
        <text>ATP + protein L-histidine = ADP + protein N-phospho-L-histidine.</text>
        <dbReference type="EC" id="2.7.13.3"/>
    </reaction>
</comment>
<keyword evidence="9 14" id="KW-1133">Transmembrane helix</keyword>
<evidence type="ECO:0000313" key="21">
    <source>
        <dbReference type="EMBL" id="MBT8765991.1"/>
    </source>
</evidence>
<dbReference type="Pfam" id="PF13426">
    <property type="entry name" value="PAS_9"/>
    <property type="match status" value="1"/>
</dbReference>
<dbReference type="EMBL" id="JAGTIS010000003">
    <property type="protein sequence ID" value="MBT8765991.1"/>
    <property type="molecule type" value="Genomic_DNA"/>
</dbReference>
<evidence type="ECO:0000256" key="4">
    <source>
        <dbReference type="ARBA" id="ARBA00022475"/>
    </source>
</evidence>
<evidence type="ECO:0000259" key="16">
    <source>
        <dbReference type="PROSITE" id="PS50110"/>
    </source>
</evidence>
<dbReference type="InterPro" id="IPR008207">
    <property type="entry name" value="Sig_transdc_His_kin_Hpt_dom"/>
</dbReference>
<dbReference type="Pfam" id="PF01627">
    <property type="entry name" value="Hpt"/>
    <property type="match status" value="1"/>
</dbReference>
<evidence type="ECO:0000256" key="8">
    <source>
        <dbReference type="ARBA" id="ARBA00022840"/>
    </source>
</evidence>
<feature type="domain" description="PAS" evidence="17">
    <location>
        <begin position="666"/>
        <end position="738"/>
    </location>
</feature>
<comment type="subcellular location">
    <subcellularLocation>
        <location evidence="2">Cell membrane</location>
        <topology evidence="2">Multi-pass membrane protein</topology>
    </subcellularLocation>
</comment>
<dbReference type="Gene3D" id="3.30.450.20">
    <property type="entry name" value="PAS domain"/>
    <property type="match status" value="1"/>
</dbReference>
<keyword evidence="7" id="KW-0547">Nucleotide-binding</keyword>
<dbReference type="PROSITE" id="PS50839">
    <property type="entry name" value="CHASE"/>
    <property type="match status" value="1"/>
</dbReference>
<feature type="transmembrane region" description="Helical" evidence="14">
    <location>
        <begin position="91"/>
        <end position="116"/>
    </location>
</feature>
<dbReference type="CDD" id="cd16922">
    <property type="entry name" value="HATPase_EvgS-ArcB-TorS-like"/>
    <property type="match status" value="1"/>
</dbReference>
<dbReference type="RefSeq" id="WP_215372549.1">
    <property type="nucleotide sequence ID" value="NZ_JAGTIS010000003.1"/>
</dbReference>
<dbReference type="SUPFAM" id="SSF52172">
    <property type="entry name" value="CheY-like"/>
    <property type="match status" value="2"/>
</dbReference>
<dbReference type="InterPro" id="IPR035965">
    <property type="entry name" value="PAS-like_dom_sf"/>
</dbReference>
<keyword evidence="8" id="KW-0067">ATP-binding</keyword>
<evidence type="ECO:0000259" key="17">
    <source>
        <dbReference type="PROSITE" id="PS50112"/>
    </source>
</evidence>
<dbReference type="PROSITE" id="PS50112">
    <property type="entry name" value="PAS"/>
    <property type="match status" value="1"/>
</dbReference>
<organism evidence="21 22">
    <name type="scientific">Metapseudomonas boanensis</name>
    <dbReference type="NCBI Taxonomy" id="2822138"/>
    <lineage>
        <taxon>Bacteria</taxon>
        <taxon>Pseudomonadati</taxon>
        <taxon>Pseudomonadota</taxon>
        <taxon>Gammaproteobacteria</taxon>
        <taxon>Pseudomonadales</taxon>
        <taxon>Pseudomonadaceae</taxon>
        <taxon>Metapseudomonas</taxon>
    </lineage>
</organism>
<dbReference type="SMART" id="SM00091">
    <property type="entry name" value="PAS"/>
    <property type="match status" value="1"/>
</dbReference>
<dbReference type="InterPro" id="IPR000700">
    <property type="entry name" value="PAS-assoc_C"/>
</dbReference>
<comment type="caution">
    <text evidence="21">The sequence shown here is derived from an EMBL/GenBank/DDBJ whole genome shotgun (WGS) entry which is preliminary data.</text>
</comment>
<dbReference type="SUPFAM" id="SSF55874">
    <property type="entry name" value="ATPase domain of HSP90 chaperone/DNA topoisomerase II/histidine kinase"/>
    <property type="match status" value="1"/>
</dbReference>
<evidence type="ECO:0000256" key="11">
    <source>
        <dbReference type="ARBA" id="ARBA00023136"/>
    </source>
</evidence>
<dbReference type="PROSITE" id="PS50894">
    <property type="entry name" value="HPT"/>
    <property type="match status" value="1"/>
</dbReference>
<evidence type="ECO:0000256" key="2">
    <source>
        <dbReference type="ARBA" id="ARBA00004651"/>
    </source>
</evidence>
<dbReference type="CDD" id="cd17546">
    <property type="entry name" value="REC_hyHK_CKI1_RcsC-like"/>
    <property type="match status" value="2"/>
</dbReference>
<dbReference type="EC" id="2.7.13.3" evidence="3"/>
<keyword evidence="11 14" id="KW-0472">Membrane</keyword>
<proteinExistence type="predicted"/>
<evidence type="ECO:0000259" key="19">
    <source>
        <dbReference type="PROSITE" id="PS50839"/>
    </source>
</evidence>
<dbReference type="SUPFAM" id="SSF55785">
    <property type="entry name" value="PYP-like sensor domain (PAS domain)"/>
    <property type="match status" value="1"/>
</dbReference>
<feature type="modified residue" description="4-aspartylphosphate" evidence="13">
    <location>
        <position position="1120"/>
    </location>
</feature>
<feature type="transmembrane region" description="Helical" evidence="14">
    <location>
        <begin position="12"/>
        <end position="38"/>
    </location>
</feature>
<evidence type="ECO:0000313" key="22">
    <source>
        <dbReference type="Proteomes" id="UP001519667"/>
    </source>
</evidence>
<keyword evidence="4" id="KW-1003">Cell membrane</keyword>
<feature type="modified residue" description="Phosphohistidine" evidence="12">
    <location>
        <position position="1415"/>
    </location>
</feature>
<gene>
    <name evidence="21" type="ORF">J7302_07585</name>
</gene>
<evidence type="ECO:0000256" key="1">
    <source>
        <dbReference type="ARBA" id="ARBA00000085"/>
    </source>
</evidence>
<keyword evidence="10" id="KW-0902">Two-component regulatory system</keyword>
<feature type="transmembrane region" description="Helical" evidence="14">
    <location>
        <begin position="128"/>
        <end position="152"/>
    </location>
</feature>
<keyword evidence="5 13" id="KW-0597">Phosphoprotein</keyword>
<dbReference type="InterPro" id="IPR004358">
    <property type="entry name" value="Sig_transdc_His_kin-like_C"/>
</dbReference>
<dbReference type="SMART" id="SM00086">
    <property type="entry name" value="PAC"/>
    <property type="match status" value="1"/>
</dbReference>